<dbReference type="PATRIC" id="fig|1217671.3.peg.2652"/>
<proteinExistence type="predicted"/>
<evidence type="ECO:0000256" key="4">
    <source>
        <dbReference type="ARBA" id="ARBA00022679"/>
    </source>
</evidence>
<dbReference type="RefSeq" id="WP_004675314.1">
    <property type="nucleotide sequence ID" value="NZ_KB849219.1"/>
</dbReference>
<evidence type="ECO:0000256" key="13">
    <source>
        <dbReference type="ARBA" id="ARBA00023180"/>
    </source>
</evidence>
<keyword evidence="8" id="KW-0735">Signal-anchor</keyword>
<evidence type="ECO:0000256" key="10">
    <source>
        <dbReference type="ARBA" id="ARBA00023034"/>
    </source>
</evidence>
<keyword evidence="3" id="KW-0328">Glycosyltransferase</keyword>
<evidence type="ECO:0000256" key="3">
    <source>
        <dbReference type="ARBA" id="ARBA00022676"/>
    </source>
</evidence>
<keyword evidence="6" id="KW-0479">Metal-binding</keyword>
<dbReference type="GO" id="GO:0050650">
    <property type="term" value="P:chondroitin sulfate proteoglycan biosynthetic process"/>
    <property type="evidence" value="ECO:0007669"/>
    <property type="project" value="TreeGrafter"/>
</dbReference>
<sequence>MEKQCFLILVHKKIDGLTKFFFENREANFYIHVDLKSDFYEISKDFRGIDNIFFINNRVDIKWGGFSMVQATINLISFALEHDKKNEYFHLISGDDVFLNKNLSWEGSDIFIECRESIEHRYRMRFDTPHADTKYQRTLLGKALTQFYKKTDKIFPTREKFYFGSQWFSIRRNELEILMNSITESDLNFFKKKLCPDEHFFQYLVVKNKMLNKVSIEGNKRYIFFDKKYQRGSSPIFLNLEQLEYARDKQNWFARKVEAEVMSEFYNLQYDE</sequence>
<dbReference type="EMBL" id="APOL01000043">
    <property type="protein sequence ID" value="ENU32347.1"/>
    <property type="molecule type" value="Genomic_DNA"/>
</dbReference>
<evidence type="ECO:0000256" key="9">
    <source>
        <dbReference type="ARBA" id="ARBA00022989"/>
    </source>
</evidence>
<keyword evidence="12" id="KW-1015">Disulfide bond</keyword>
<dbReference type="GO" id="GO:0030158">
    <property type="term" value="F:protein xylosyltransferase activity"/>
    <property type="evidence" value="ECO:0007669"/>
    <property type="project" value="InterPro"/>
</dbReference>
<gene>
    <name evidence="15" type="ORF">F989_02698</name>
</gene>
<evidence type="ECO:0000313" key="16">
    <source>
        <dbReference type="Proteomes" id="UP000018426"/>
    </source>
</evidence>
<keyword evidence="13" id="KW-0325">Glycoprotein</keyword>
<comment type="subcellular location">
    <subcellularLocation>
        <location evidence="2">Endoplasmic reticulum membrane</location>
        <topology evidence="2">Single-pass type II membrane protein</topology>
    </subcellularLocation>
    <subcellularLocation>
        <location evidence="1">Golgi apparatus membrane</location>
        <topology evidence="1">Single-pass type II membrane protein</topology>
    </subcellularLocation>
</comment>
<dbReference type="PANTHER" id="PTHR46025">
    <property type="entry name" value="XYLOSYLTRANSFERASE OXT"/>
    <property type="match status" value="1"/>
</dbReference>
<evidence type="ECO:0000256" key="7">
    <source>
        <dbReference type="ARBA" id="ARBA00022824"/>
    </source>
</evidence>
<dbReference type="HOGENOM" id="CLU_032341_0_1_6"/>
<evidence type="ECO:0000256" key="14">
    <source>
        <dbReference type="ARBA" id="ARBA00042865"/>
    </source>
</evidence>
<evidence type="ECO:0000256" key="2">
    <source>
        <dbReference type="ARBA" id="ARBA00004648"/>
    </source>
</evidence>
<reference evidence="15 16" key="1">
    <citation type="submission" date="2013-02" db="EMBL/GenBank/DDBJ databases">
        <title>The Genome Sequence of Acinetobacter parvus NIPH 1103.</title>
        <authorList>
            <consortium name="The Broad Institute Genome Sequencing Platform"/>
            <consortium name="The Broad Institute Genome Sequencing Center for Infectious Disease"/>
            <person name="Cerqueira G."/>
            <person name="Feldgarden M."/>
            <person name="Courvalin P."/>
            <person name="Perichon B."/>
            <person name="Grillot-Courvalin C."/>
            <person name="Clermont D."/>
            <person name="Rocha E."/>
            <person name="Yoon E.-J."/>
            <person name="Nemec A."/>
            <person name="Walker B."/>
            <person name="Young S.K."/>
            <person name="Zeng Q."/>
            <person name="Gargeya S."/>
            <person name="Fitzgerald M."/>
            <person name="Haas B."/>
            <person name="Abouelleil A."/>
            <person name="Alvarado L."/>
            <person name="Arachchi H.M."/>
            <person name="Berlin A.M."/>
            <person name="Chapman S.B."/>
            <person name="Dewar J."/>
            <person name="Goldberg J."/>
            <person name="Griggs A."/>
            <person name="Gujja S."/>
            <person name="Hansen M."/>
            <person name="Howarth C."/>
            <person name="Imamovic A."/>
            <person name="Larimer J."/>
            <person name="McCowan C."/>
            <person name="Murphy C."/>
            <person name="Neiman D."/>
            <person name="Pearson M."/>
            <person name="Priest M."/>
            <person name="Roberts A."/>
            <person name="Saif S."/>
            <person name="Shea T."/>
            <person name="Sisk P."/>
            <person name="Sykes S."/>
            <person name="Wortman J."/>
            <person name="Nusbaum C."/>
            <person name="Birren B."/>
        </authorList>
    </citation>
    <scope>NUCLEOTIDE SEQUENCE [LARGE SCALE GENOMIC DNA]</scope>
    <source>
        <strain evidence="15 16">NIPH 1103</strain>
    </source>
</reference>
<evidence type="ECO:0000256" key="1">
    <source>
        <dbReference type="ARBA" id="ARBA00004323"/>
    </source>
</evidence>
<evidence type="ECO:0000256" key="5">
    <source>
        <dbReference type="ARBA" id="ARBA00022692"/>
    </source>
</evidence>
<comment type="caution">
    <text evidence="15">The sequence shown here is derived from an EMBL/GenBank/DDBJ whole genome shotgun (WGS) entry which is preliminary data.</text>
</comment>
<keyword evidence="9" id="KW-1133">Transmembrane helix</keyword>
<evidence type="ECO:0000256" key="6">
    <source>
        <dbReference type="ARBA" id="ARBA00022723"/>
    </source>
</evidence>
<protein>
    <recommendedName>
        <fullName evidence="14">Peptide O-xylosyltransferase</fullName>
    </recommendedName>
</protein>
<accession>N8RE20</accession>
<dbReference type="InterPro" id="IPR003406">
    <property type="entry name" value="Glyco_trans_14"/>
</dbReference>
<keyword evidence="11" id="KW-0472">Membrane</keyword>
<organism evidence="15 16">
    <name type="scientific">Acinetobacter parvus NIPH 1103</name>
    <dbReference type="NCBI Taxonomy" id="1217671"/>
    <lineage>
        <taxon>Bacteria</taxon>
        <taxon>Pseudomonadati</taxon>
        <taxon>Pseudomonadota</taxon>
        <taxon>Gammaproteobacteria</taxon>
        <taxon>Moraxellales</taxon>
        <taxon>Moraxellaceae</taxon>
        <taxon>Acinetobacter</taxon>
    </lineage>
</organism>
<name>N8RE20_9GAMM</name>
<keyword evidence="4" id="KW-0808">Transferase</keyword>
<dbReference type="PANTHER" id="PTHR46025:SF3">
    <property type="entry name" value="XYLOSYLTRANSFERASE OXT"/>
    <property type="match status" value="1"/>
</dbReference>
<keyword evidence="10" id="KW-0333">Golgi apparatus</keyword>
<dbReference type="AlphaFoldDB" id="N8RE20"/>
<keyword evidence="7" id="KW-0256">Endoplasmic reticulum</keyword>
<dbReference type="GO" id="GO:0016020">
    <property type="term" value="C:membrane"/>
    <property type="evidence" value="ECO:0007669"/>
    <property type="project" value="InterPro"/>
</dbReference>
<dbReference type="InterPro" id="IPR043538">
    <property type="entry name" value="XYLT"/>
</dbReference>
<evidence type="ECO:0000256" key="12">
    <source>
        <dbReference type="ARBA" id="ARBA00023157"/>
    </source>
</evidence>
<evidence type="ECO:0000313" key="15">
    <source>
        <dbReference type="EMBL" id="ENU32347.1"/>
    </source>
</evidence>
<dbReference type="GO" id="GO:0015012">
    <property type="term" value="P:heparan sulfate proteoglycan biosynthetic process"/>
    <property type="evidence" value="ECO:0007669"/>
    <property type="project" value="TreeGrafter"/>
</dbReference>
<evidence type="ECO:0000256" key="8">
    <source>
        <dbReference type="ARBA" id="ARBA00022968"/>
    </source>
</evidence>
<evidence type="ECO:0000256" key="11">
    <source>
        <dbReference type="ARBA" id="ARBA00023136"/>
    </source>
</evidence>
<dbReference type="Pfam" id="PF02485">
    <property type="entry name" value="Branch"/>
    <property type="match status" value="1"/>
</dbReference>
<dbReference type="Proteomes" id="UP000018426">
    <property type="component" value="Unassembled WGS sequence"/>
</dbReference>
<dbReference type="GO" id="GO:0046872">
    <property type="term" value="F:metal ion binding"/>
    <property type="evidence" value="ECO:0007669"/>
    <property type="project" value="UniProtKB-KW"/>
</dbReference>
<keyword evidence="5" id="KW-0812">Transmembrane</keyword>